<feature type="binding site" evidence="13">
    <location>
        <position position="803"/>
    </location>
    <ligand>
        <name>Mg(2+)</name>
        <dbReference type="ChEBI" id="CHEBI:18420"/>
        <label>2</label>
    </ligand>
</feature>
<evidence type="ECO:0000256" key="8">
    <source>
        <dbReference type="ARBA" id="ARBA00022884"/>
    </source>
</evidence>
<dbReference type="EMBL" id="JBBMER010000001">
    <property type="protein sequence ID" value="MEQ2378308.1"/>
    <property type="molecule type" value="Genomic_DNA"/>
</dbReference>
<evidence type="ECO:0000256" key="13">
    <source>
        <dbReference type="HAMAP-Rule" id="MF_01480"/>
    </source>
</evidence>
<dbReference type="InterPro" id="IPR033114">
    <property type="entry name" value="HNH_CAS9"/>
</dbReference>
<dbReference type="Pfam" id="PF22702">
    <property type="entry name" value="Cas9_RuvC"/>
    <property type="match status" value="1"/>
</dbReference>
<keyword evidence="5 13" id="KW-0255">Endonuclease</keyword>
<gene>
    <name evidence="13 16" type="primary">cas9</name>
    <name evidence="16" type="synonym">csn1</name>
    <name evidence="16" type="ORF">WMO14_00220</name>
</gene>
<keyword evidence="11" id="KW-0464">Manganese</keyword>
<comment type="caution">
    <text evidence="16">The sequence shown here is derived from an EMBL/GenBank/DDBJ whole genome shotgun (WGS) entry which is preliminary data.</text>
</comment>
<feature type="binding site" evidence="13">
    <location>
        <position position="7"/>
    </location>
    <ligand>
        <name>Mg(2+)</name>
        <dbReference type="ChEBI" id="CHEBI:18420"/>
        <label>2</label>
    </ligand>
</feature>
<evidence type="ECO:0000256" key="3">
    <source>
        <dbReference type="ARBA" id="ARBA00022722"/>
    </source>
</evidence>
<keyword evidence="3 13" id="KW-0540">Nuclease</keyword>
<keyword evidence="17" id="KW-1185">Reference proteome</keyword>
<dbReference type="InterPro" id="IPR055228">
    <property type="entry name" value="Cas9_RuvC"/>
</dbReference>
<evidence type="ECO:0000256" key="5">
    <source>
        <dbReference type="ARBA" id="ARBA00022759"/>
    </source>
</evidence>
<dbReference type="Pfam" id="PF16592">
    <property type="entry name" value="Cas9_REC"/>
    <property type="match status" value="1"/>
</dbReference>
<dbReference type="InterPro" id="IPR032240">
    <property type="entry name" value="Cas9_REC"/>
</dbReference>
<keyword evidence="8 13" id="KW-0694">RNA-binding</keyword>
<evidence type="ECO:0000256" key="12">
    <source>
        <dbReference type="ARBA" id="ARBA00046380"/>
    </source>
</evidence>
<dbReference type="InterPro" id="IPR003615">
    <property type="entry name" value="HNH_nuc"/>
</dbReference>
<evidence type="ECO:0000259" key="15">
    <source>
        <dbReference type="PROSITE" id="PS51749"/>
    </source>
</evidence>
<keyword evidence="4 13" id="KW-0479">Metal-binding</keyword>
<evidence type="ECO:0000256" key="2">
    <source>
        <dbReference type="ARBA" id="ARBA00005244"/>
    </source>
</evidence>
<comment type="similarity">
    <text evidence="2">Belongs to the CRISPR-associated protein Cas9 family. Subtype II-A subfamily.</text>
</comment>
<accession>A0ABV1BTK7</accession>
<feature type="domain" description="HNH Cas9-type" evidence="15">
    <location>
        <begin position="802"/>
        <end position="967"/>
    </location>
</feature>
<comment type="subunit">
    <text evidence="12 13">Monomer. Binds crRNA and tracrRNA.</text>
</comment>
<dbReference type="SMART" id="SM00507">
    <property type="entry name" value="HNHc"/>
    <property type="match status" value="1"/>
</dbReference>
<comment type="cofactor">
    <cofactor evidence="1 13">
        <name>Mg(2+)</name>
        <dbReference type="ChEBI" id="CHEBI:18420"/>
    </cofactor>
</comment>
<evidence type="ECO:0000256" key="7">
    <source>
        <dbReference type="ARBA" id="ARBA00022842"/>
    </source>
</evidence>
<feature type="binding site" evidence="13">
    <location>
        <position position="1037"/>
    </location>
    <ligand>
        <name>Mg(2+)</name>
        <dbReference type="ChEBI" id="CHEBI:18420"/>
        <label>2</label>
    </ligand>
</feature>
<evidence type="ECO:0000256" key="10">
    <source>
        <dbReference type="ARBA" id="ARBA00023125"/>
    </source>
</evidence>
<dbReference type="Pfam" id="PF16595">
    <property type="entry name" value="Cas9_PI"/>
    <property type="match status" value="1"/>
</dbReference>
<evidence type="ECO:0000256" key="1">
    <source>
        <dbReference type="ARBA" id="ARBA00001946"/>
    </source>
</evidence>
<protein>
    <recommendedName>
        <fullName evidence="13">CRISPR-associated endonuclease Cas9</fullName>
        <ecNumber evidence="13">3.1.-.-</ecNumber>
    </recommendedName>
</protein>
<evidence type="ECO:0000256" key="9">
    <source>
        <dbReference type="ARBA" id="ARBA00023118"/>
    </source>
</evidence>
<feature type="binding site" evidence="13">
    <location>
        <position position="7"/>
    </location>
    <ligand>
        <name>Mg(2+)</name>
        <dbReference type="ChEBI" id="CHEBI:18420"/>
        <label>1</label>
    </ligand>
</feature>
<dbReference type="Pfam" id="PF13395">
    <property type="entry name" value="HNH_4"/>
    <property type="match status" value="1"/>
</dbReference>
<evidence type="ECO:0000256" key="11">
    <source>
        <dbReference type="ARBA" id="ARBA00023211"/>
    </source>
</evidence>
<name>A0ABV1BTK7_9FIRM</name>
<comment type="similarity">
    <text evidence="13">Belongs to the CRISPR-associated Cas9 family.</text>
</comment>
<dbReference type="PROSITE" id="PS51749">
    <property type="entry name" value="HNH_CAS9"/>
    <property type="match status" value="1"/>
</dbReference>
<feature type="binding site" evidence="13">
    <location>
        <position position="799"/>
    </location>
    <ligand>
        <name>Mg(2+)</name>
        <dbReference type="ChEBI" id="CHEBI:18420"/>
        <label>1</label>
    </ligand>
</feature>
<feature type="coiled-coil region" evidence="14">
    <location>
        <begin position="810"/>
        <end position="856"/>
    </location>
</feature>
<evidence type="ECO:0000313" key="16">
    <source>
        <dbReference type="EMBL" id="MEQ2378308.1"/>
    </source>
</evidence>
<dbReference type="GO" id="GO:0004519">
    <property type="term" value="F:endonuclease activity"/>
    <property type="evidence" value="ECO:0007669"/>
    <property type="project" value="UniProtKB-KW"/>
</dbReference>
<evidence type="ECO:0000313" key="17">
    <source>
        <dbReference type="Proteomes" id="UP001442364"/>
    </source>
</evidence>
<dbReference type="EC" id="3.1.-.-" evidence="13"/>
<keyword evidence="7 13" id="KW-0460">Magnesium</keyword>
<dbReference type="InterPro" id="IPR028629">
    <property type="entry name" value="Cas9"/>
</dbReference>
<organism evidence="16 17">
    <name type="scientific">[Lactobacillus] rogosae</name>
    <dbReference type="NCBI Taxonomy" id="706562"/>
    <lineage>
        <taxon>Bacteria</taxon>
        <taxon>Bacillati</taxon>
        <taxon>Bacillota</taxon>
        <taxon>Clostridia</taxon>
        <taxon>Lachnospirales</taxon>
        <taxon>Lachnospiraceae</taxon>
        <taxon>Lachnospira</taxon>
    </lineage>
</organism>
<keyword evidence="14" id="KW-0175">Coiled coil</keyword>
<evidence type="ECO:0000256" key="14">
    <source>
        <dbReference type="SAM" id="Coils"/>
    </source>
</evidence>
<dbReference type="RefSeq" id="WP_349153077.1">
    <property type="nucleotide sequence ID" value="NZ_JBBMER010000001.1"/>
</dbReference>
<dbReference type="Gene3D" id="1.10.30.50">
    <property type="match status" value="1"/>
</dbReference>
<dbReference type="Proteomes" id="UP001442364">
    <property type="component" value="Unassembled WGS sequence"/>
</dbReference>
<evidence type="ECO:0000256" key="4">
    <source>
        <dbReference type="ARBA" id="ARBA00022723"/>
    </source>
</evidence>
<dbReference type="HAMAP" id="MF_01480">
    <property type="entry name" value="Cas9"/>
    <property type="match status" value="1"/>
</dbReference>
<proteinExistence type="inferred from homology"/>
<evidence type="ECO:0000256" key="6">
    <source>
        <dbReference type="ARBA" id="ARBA00022801"/>
    </source>
</evidence>
<feature type="binding site" evidence="13">
    <location>
        <position position="803"/>
    </location>
    <ligand>
        <name>Mg(2+)</name>
        <dbReference type="ChEBI" id="CHEBI:18420"/>
        <label>1</label>
    </ligand>
</feature>
<sequence>MYNIGLDIGTGSVGWCLTDENGYLLKVNRKGNNGNTYRNSAWGVRLFESADTAADCRIKRSTRRRYNRRRTRIIELRKIMSDMIMPIDPNFYARLDEAFLWNEDKSDKAKAPFLLFNDKEYNDKKYYEDFKTIYHLRKYLINTTNKVDARLIYLALHHMMKYRGHFLYEGQTFESIDNVEDVFVELNNLVNAYIKECEDKDGNEYNDVYREIKKCLADNEIKNKDKKELIAAMFMRADYSKKYSKEVAVAILGYEFNVGIIVGENELTGEDNKPLKTKFSDANYEEQEENISSVLGEKYSIIEALKKIYSWKVLHGILGDNTYISSAMVAKYNIHKQQLSELKQLFHKYASQDEYSDFFHKEKDKSGNYIVNYANYIKGIKRLTNKDNKNYSAKQQLYISIRKILDDRALKDETYQKILKEMEEETFLEKINNVDNSAIPYQLNLMEMDKILTQQGVYYKELKDNKEQLLKMLTSKIPYYVGPLNNHNKGNRNFAWMTRKTGKESEKLYPWNVKGVVDIDVTAEDFITRMTNYCTYLPNEKVLPKESLLYQKYMLLEELSQIKIDDNKLSKEDRKAIINDLFIGERRAKVSDKNFKEYLNKINYVKINDKGYDVTGYQSDDGFACALSSYNKFRRVLGYVDERNEKMIEDIIYWLTVFEDKDIVKRKINKQYPDRLTDEQLKKILKLKFKGWGRFSRKFLAGIKGDMGTTIIDMLEDADDRFLYCNYCPNLMQIINKDEKIKQIIDDNRPRYDGTEDLLDVIQDMHTSPANRRGIWQTMKAIEEIIEYMGEKPQQIYIEFAREDDPKAKNKRADSRKRAIDKALKKLKEDVVDEYNEKVYKELKQYEKRLDEEKVYLYFMQNGKSLYTGKELNLNEPENLEIDHIIPYSLSDDDSLDNKALVLKKENQNKGNKIVKEAFTQSFSDSEMMDYWKNLKKAGLISEKKYNNLQKNNVDDILTKGFINRQLVETRQIVKSVANLILDYYNEQIDVIEVKASLSTSVRKMLTYEKKDNNGFWIENKDNCMFYKNRDMNDYHHAHDAYLANIIGLYIQKNYPRLQKELNYSQYRRIWRKYYENTKNNNGVNWFATLGKFSSNNEEADWYGQDIIAYMRKIFCYRDVLISKKVEENTGAFYSETKYPREDKAGSKLVPLKQGNNMRGANNLKELDTRKYGGYKGGEKAYFVLVKYCIEKALKKSVKKEYHMEFVEIPVYIARGIKNNDINLYDYVCDILNEANKNSVADVEILRNKVPKYQMIIGENGEEYYLVSATEVINSKQFVLGGANQQYNRLLNYIKYGKNDKWQYIQTELLDEQLIGLYNLLIAKIKDEYKGFSKEAVRIQENNSFDKLDVKDKKEFIAEMIKLVQPDSDYPYLGKYATGLSNRMGRKTGEKVGKKITLVDKSVTGLYERRTTFELEDDSSTKSC</sequence>
<keyword evidence="9 13" id="KW-0051">Antiviral defense</keyword>
<reference evidence="16 17" key="1">
    <citation type="submission" date="2024-03" db="EMBL/GenBank/DDBJ databases">
        <title>Human intestinal bacterial collection.</title>
        <authorList>
            <person name="Pauvert C."/>
            <person name="Hitch T.C.A."/>
            <person name="Clavel T."/>
        </authorList>
    </citation>
    <scope>NUCLEOTIDE SEQUENCE [LARGE SCALE GENOMIC DNA]</scope>
    <source>
        <strain evidence="16 17">CLA-AA-H255</strain>
    </source>
</reference>
<comment type="function">
    <text evidence="13">CRISPR (clustered regularly interspaced short palindromic repeat) is an adaptive immune system that provides protection against mobile genetic elements (viruses, transposable elements and conjugative plasmids). CRISPR clusters contain spacers, sequences complementary to antecedent mobile elements, and target invading nucleic acids. CRISPR clusters are transcribed and processed into CRISPR RNA (crRNA). In type II CRISPR systems correct processing of pre-crRNA requires a trans-encoded small RNA (tracrRNA), endogenous ribonuclease 3 (rnc) and this protein. The tracrRNA serves as a guide for ribonuclease 3-aided processing of pre-crRNA. Subsequently Cas9/crRNA/tracrRNA endonucleolytically cleaves linear or circular dsDNA target complementary to the spacer; Cas9 is inactive in the absence of the 2 guide RNAs (gRNA). Cas9 recognizes the protospacer adjacent motif (PAM) in the CRISPR repeat sequences to help distinguish self versus nonself, as targets within the bacterial CRISPR locus do not have PAMs. PAM recognition is also required for catalytic activity.</text>
</comment>
<feature type="active site" description="For RuvC-like nuclease domain" evidence="13">
    <location>
        <position position="7"/>
    </location>
</feature>
<dbReference type="InterPro" id="IPR032237">
    <property type="entry name" value="Cas9_PI"/>
</dbReference>
<comment type="domain">
    <text evidence="13">Has 2 endonuclease domains. The discontinuous RuvC-like domain cleaves the target DNA noncomplementary to crRNA while the HNH nuclease domain cleaves the target DNA complementary to crRNA.</text>
</comment>
<dbReference type="NCBIfam" id="TIGR01865">
    <property type="entry name" value="cas_Csn1"/>
    <property type="match status" value="1"/>
</dbReference>
<keyword evidence="6 13" id="KW-0378">Hydrolase</keyword>
<feature type="active site" description="Proton acceptor for HNH nuclease domain" evidence="13">
    <location>
        <position position="884"/>
    </location>
</feature>
<keyword evidence="10 13" id="KW-0238">DNA-binding</keyword>